<evidence type="ECO:0000313" key="1">
    <source>
        <dbReference type="EMBL" id="TMQ50330.1"/>
    </source>
</evidence>
<evidence type="ECO:0008006" key="3">
    <source>
        <dbReference type="Google" id="ProtNLM"/>
    </source>
</evidence>
<dbReference type="AlphaFoldDB" id="A0A538SG37"/>
<reference evidence="1 2" key="1">
    <citation type="journal article" date="2019" name="Nat. Microbiol.">
        <title>Mediterranean grassland soil C-N compound turnover is dependent on rainfall and depth, and is mediated by genomically divergent microorganisms.</title>
        <authorList>
            <person name="Diamond S."/>
            <person name="Andeer P.F."/>
            <person name="Li Z."/>
            <person name="Crits-Christoph A."/>
            <person name="Burstein D."/>
            <person name="Anantharaman K."/>
            <person name="Lane K.R."/>
            <person name="Thomas B.C."/>
            <person name="Pan C."/>
            <person name="Northen T.R."/>
            <person name="Banfield J.F."/>
        </authorList>
    </citation>
    <scope>NUCLEOTIDE SEQUENCE [LARGE SCALE GENOMIC DNA]</scope>
    <source>
        <strain evidence="1">WS_1</strain>
    </source>
</reference>
<gene>
    <name evidence="1" type="ORF">E6K71_02775</name>
</gene>
<sequence>MELQRILASNSGSGPYAGQTYTVELNVPAVALTTGVGYVLFDRRPVRLALSGGAGYYVCTGEIVTRGPGVAERRDLEGSGFGFHGMGIVLARVGGRLDLELGGGYRFARTTDITSGGQRFRNSDGSLARIDWSGITGRAGLSVRVSSE</sequence>
<evidence type="ECO:0000313" key="2">
    <source>
        <dbReference type="Proteomes" id="UP000316292"/>
    </source>
</evidence>
<protein>
    <recommendedName>
        <fullName evidence="3">Outer membrane protein beta-barrel domain-containing protein</fullName>
    </recommendedName>
</protein>
<dbReference type="EMBL" id="VBOR01000036">
    <property type="protein sequence ID" value="TMQ50330.1"/>
    <property type="molecule type" value="Genomic_DNA"/>
</dbReference>
<proteinExistence type="predicted"/>
<dbReference type="Proteomes" id="UP000316292">
    <property type="component" value="Unassembled WGS sequence"/>
</dbReference>
<name>A0A538SG37_UNCEI</name>
<accession>A0A538SG37</accession>
<comment type="caution">
    <text evidence="1">The sequence shown here is derived from an EMBL/GenBank/DDBJ whole genome shotgun (WGS) entry which is preliminary data.</text>
</comment>
<organism evidence="1 2">
    <name type="scientific">Eiseniibacteriota bacterium</name>
    <dbReference type="NCBI Taxonomy" id="2212470"/>
    <lineage>
        <taxon>Bacteria</taxon>
        <taxon>Candidatus Eiseniibacteriota</taxon>
    </lineage>
</organism>